<accession>A0A4Z0R0Q2</accession>
<keyword evidence="1" id="KW-0472">Membrane</keyword>
<keyword evidence="4" id="KW-1185">Reference proteome</keyword>
<keyword evidence="1" id="KW-1133">Transmembrane helix</keyword>
<evidence type="ECO:0000313" key="3">
    <source>
        <dbReference type="EMBL" id="TGE36612.1"/>
    </source>
</evidence>
<dbReference type="Pfam" id="PF01551">
    <property type="entry name" value="Peptidase_M23"/>
    <property type="match status" value="1"/>
</dbReference>
<evidence type="ECO:0000256" key="1">
    <source>
        <dbReference type="SAM" id="Phobius"/>
    </source>
</evidence>
<sequence>MAKIVMYTILAIDNFEVDSLVHCSNSGRKRRARIVSVSVALLIGLGISLVSVFPAYSQVETPVICYSVVTLGSGADLRDLATHYNTTVAEIKKLNSTTPLQPGMTLTIQENTMRASREISRGNVTSWNWPVIGVTSSAYGRRNGEFHHGLDIAISSGSLIRATRAGKVTKTGWVGVYGLTVMLDHGDGVQTLYAHNSKILVNVGDFVSGGEGISISGNTGNSTGPHLHFEIRHNGKTVDPELYLRKTKIVSL</sequence>
<dbReference type="GO" id="GO:0004222">
    <property type="term" value="F:metalloendopeptidase activity"/>
    <property type="evidence" value="ECO:0007669"/>
    <property type="project" value="TreeGrafter"/>
</dbReference>
<dbReference type="PANTHER" id="PTHR21666">
    <property type="entry name" value="PEPTIDASE-RELATED"/>
    <property type="match status" value="1"/>
</dbReference>
<dbReference type="Proteomes" id="UP000298460">
    <property type="component" value="Unassembled WGS sequence"/>
</dbReference>
<evidence type="ECO:0000313" key="4">
    <source>
        <dbReference type="Proteomes" id="UP000298460"/>
    </source>
</evidence>
<gene>
    <name evidence="3" type="ORF">E4K67_19440</name>
</gene>
<dbReference type="InterPro" id="IPR016047">
    <property type="entry name" value="M23ase_b-sheet_dom"/>
</dbReference>
<name>A0A4Z0R0Q2_9FIRM</name>
<keyword evidence="1" id="KW-0812">Transmembrane</keyword>
<dbReference type="AlphaFoldDB" id="A0A4Z0R0Q2"/>
<feature type="domain" description="M23ase beta-sheet core" evidence="2">
    <location>
        <begin position="146"/>
        <end position="240"/>
    </location>
</feature>
<feature type="transmembrane region" description="Helical" evidence="1">
    <location>
        <begin position="34"/>
        <end position="56"/>
    </location>
</feature>
<proteinExistence type="predicted"/>
<dbReference type="InterPro" id="IPR011055">
    <property type="entry name" value="Dup_hybrid_motif"/>
</dbReference>
<reference evidence="3 4" key="1">
    <citation type="submission" date="2019-03" db="EMBL/GenBank/DDBJ databases">
        <title>Draft Genome Sequence of Desulfosporosinus fructosivorans Strain 63.6F, Isolated from Marine Sediment in the Baltic Sea.</title>
        <authorList>
            <person name="Hausmann B."/>
            <person name="Vandieken V."/>
            <person name="Pjevac P."/>
            <person name="Schreck K."/>
            <person name="Herbold C.W."/>
            <person name="Loy A."/>
        </authorList>
    </citation>
    <scope>NUCLEOTIDE SEQUENCE [LARGE SCALE GENOMIC DNA]</scope>
    <source>
        <strain evidence="3 4">63.6F</strain>
    </source>
</reference>
<dbReference type="InterPro" id="IPR050570">
    <property type="entry name" value="Cell_wall_metabolism_enzyme"/>
</dbReference>
<evidence type="ECO:0000259" key="2">
    <source>
        <dbReference type="Pfam" id="PF01551"/>
    </source>
</evidence>
<dbReference type="PANTHER" id="PTHR21666:SF270">
    <property type="entry name" value="MUREIN HYDROLASE ACTIVATOR ENVC"/>
    <property type="match status" value="1"/>
</dbReference>
<dbReference type="SUPFAM" id="SSF51261">
    <property type="entry name" value="Duplicated hybrid motif"/>
    <property type="match status" value="1"/>
</dbReference>
<dbReference type="Gene3D" id="2.70.70.10">
    <property type="entry name" value="Glucose Permease (Domain IIA)"/>
    <property type="match status" value="1"/>
</dbReference>
<comment type="caution">
    <text evidence="3">The sequence shown here is derived from an EMBL/GenBank/DDBJ whole genome shotgun (WGS) entry which is preliminary data.</text>
</comment>
<dbReference type="OrthoDB" id="9814460at2"/>
<dbReference type="CDD" id="cd12797">
    <property type="entry name" value="M23_peptidase"/>
    <property type="match status" value="1"/>
</dbReference>
<organism evidence="3 4">
    <name type="scientific">Desulfosporosinus fructosivorans</name>
    <dbReference type="NCBI Taxonomy" id="2018669"/>
    <lineage>
        <taxon>Bacteria</taxon>
        <taxon>Bacillati</taxon>
        <taxon>Bacillota</taxon>
        <taxon>Clostridia</taxon>
        <taxon>Eubacteriales</taxon>
        <taxon>Desulfitobacteriaceae</taxon>
        <taxon>Desulfosporosinus</taxon>
    </lineage>
</organism>
<protein>
    <submittedName>
        <fullName evidence="3">M23 family peptidase</fullName>
    </submittedName>
</protein>
<dbReference type="EMBL" id="SPQQ01000007">
    <property type="protein sequence ID" value="TGE36612.1"/>
    <property type="molecule type" value="Genomic_DNA"/>
</dbReference>